<name>A0A7X1B1V3_9BACT</name>
<accession>A0A7X1B1V3</accession>
<sequence length="134" mass="15007">MRRKPAEPEAFQMAPMIDMVFLLLVFFMTVSNLAQAEKRIKLDLPESEQADVPEDLSDRTAISVKADGTVYWGARLVSIDELPEVLEPLVAETPDLRVQVRADQDTPFSEIKKVLKACAQAGAYNVIYSTYQSD</sequence>
<evidence type="ECO:0000313" key="8">
    <source>
        <dbReference type="EMBL" id="MBC2604081.1"/>
    </source>
</evidence>
<evidence type="ECO:0000313" key="9">
    <source>
        <dbReference type="Proteomes" id="UP000525652"/>
    </source>
</evidence>
<dbReference type="AlphaFoldDB" id="A0A7X1B1V3"/>
<dbReference type="PANTHER" id="PTHR30558:SF3">
    <property type="entry name" value="BIOPOLYMER TRANSPORT PROTEIN EXBD-RELATED"/>
    <property type="match status" value="1"/>
</dbReference>
<dbReference type="GO" id="GO:0015031">
    <property type="term" value="P:protein transport"/>
    <property type="evidence" value="ECO:0007669"/>
    <property type="project" value="UniProtKB-KW"/>
</dbReference>
<reference evidence="8 9" key="1">
    <citation type="submission" date="2020-07" db="EMBL/GenBank/DDBJ databases">
        <authorList>
            <person name="Feng X."/>
        </authorList>
    </citation>
    <scope>NUCLEOTIDE SEQUENCE [LARGE SCALE GENOMIC DNA]</scope>
    <source>
        <strain evidence="8 9">JCM14086</strain>
    </source>
</reference>
<evidence type="ECO:0000256" key="4">
    <source>
        <dbReference type="ARBA" id="ARBA00022692"/>
    </source>
</evidence>
<dbReference type="EMBL" id="JACHVA010000138">
    <property type="protein sequence ID" value="MBC2604081.1"/>
    <property type="molecule type" value="Genomic_DNA"/>
</dbReference>
<evidence type="ECO:0000256" key="3">
    <source>
        <dbReference type="ARBA" id="ARBA00022475"/>
    </source>
</evidence>
<keyword evidence="9" id="KW-1185">Reference proteome</keyword>
<protein>
    <submittedName>
        <fullName evidence="8">Biopolymer transporter ExbD</fullName>
    </submittedName>
</protein>
<evidence type="ECO:0000256" key="7">
    <source>
        <dbReference type="RuleBase" id="RU003879"/>
    </source>
</evidence>
<proteinExistence type="inferred from homology"/>
<keyword evidence="7" id="KW-0653">Protein transport</keyword>
<organism evidence="8 9">
    <name type="scientific">Puniceicoccus vermicola</name>
    <dbReference type="NCBI Taxonomy" id="388746"/>
    <lineage>
        <taxon>Bacteria</taxon>
        <taxon>Pseudomonadati</taxon>
        <taxon>Verrucomicrobiota</taxon>
        <taxon>Opitutia</taxon>
        <taxon>Puniceicoccales</taxon>
        <taxon>Puniceicoccaceae</taxon>
        <taxon>Puniceicoccus</taxon>
    </lineage>
</organism>
<evidence type="ECO:0000256" key="1">
    <source>
        <dbReference type="ARBA" id="ARBA00004162"/>
    </source>
</evidence>
<keyword evidence="3" id="KW-1003">Cell membrane</keyword>
<dbReference type="PANTHER" id="PTHR30558">
    <property type="entry name" value="EXBD MEMBRANE COMPONENT OF PMF-DRIVEN MACROMOLECULE IMPORT SYSTEM"/>
    <property type="match status" value="1"/>
</dbReference>
<comment type="similarity">
    <text evidence="2 7">Belongs to the ExbD/TolR family.</text>
</comment>
<keyword evidence="7" id="KW-0813">Transport</keyword>
<gene>
    <name evidence="8" type="ORF">H5P30_20045</name>
</gene>
<dbReference type="Gene3D" id="3.30.420.270">
    <property type="match status" value="1"/>
</dbReference>
<comment type="subcellular location">
    <subcellularLocation>
        <location evidence="1">Cell membrane</location>
        <topology evidence="1">Single-pass membrane protein</topology>
    </subcellularLocation>
    <subcellularLocation>
        <location evidence="7">Cell membrane</location>
        <topology evidence="7">Single-pass type II membrane protein</topology>
    </subcellularLocation>
</comment>
<keyword evidence="4 7" id="KW-0812">Transmembrane</keyword>
<comment type="caution">
    <text evidence="8">The sequence shown here is derived from an EMBL/GenBank/DDBJ whole genome shotgun (WGS) entry which is preliminary data.</text>
</comment>
<keyword evidence="5" id="KW-1133">Transmembrane helix</keyword>
<evidence type="ECO:0000256" key="5">
    <source>
        <dbReference type="ARBA" id="ARBA00022989"/>
    </source>
</evidence>
<dbReference type="InterPro" id="IPR003400">
    <property type="entry name" value="ExbD"/>
</dbReference>
<evidence type="ECO:0000256" key="2">
    <source>
        <dbReference type="ARBA" id="ARBA00005811"/>
    </source>
</evidence>
<dbReference type="Pfam" id="PF02472">
    <property type="entry name" value="ExbD"/>
    <property type="match status" value="1"/>
</dbReference>
<keyword evidence="6" id="KW-0472">Membrane</keyword>
<dbReference type="Proteomes" id="UP000525652">
    <property type="component" value="Unassembled WGS sequence"/>
</dbReference>
<evidence type="ECO:0000256" key="6">
    <source>
        <dbReference type="ARBA" id="ARBA00023136"/>
    </source>
</evidence>
<dbReference type="GO" id="GO:0022857">
    <property type="term" value="F:transmembrane transporter activity"/>
    <property type="evidence" value="ECO:0007669"/>
    <property type="project" value="InterPro"/>
</dbReference>
<dbReference type="GO" id="GO:0005886">
    <property type="term" value="C:plasma membrane"/>
    <property type="evidence" value="ECO:0007669"/>
    <property type="project" value="UniProtKB-SubCell"/>
</dbReference>
<dbReference type="RefSeq" id="WP_185694698.1">
    <property type="nucleotide sequence ID" value="NZ_JACHVA010000138.1"/>
</dbReference>